<dbReference type="PANTHER" id="PTHR47235:SF1">
    <property type="entry name" value="BLR6548 PROTEIN"/>
    <property type="match status" value="1"/>
</dbReference>
<proteinExistence type="inferred from homology"/>
<dbReference type="InterPro" id="IPR028081">
    <property type="entry name" value="Leu-bd"/>
</dbReference>
<reference evidence="4" key="1">
    <citation type="submission" date="2019-08" db="EMBL/GenBank/DDBJ databases">
        <title>Organohalide respiration in Sulfurospirillum species is regulated by a two-component system as unraveled by comparative genomics, and transcriptomics, and regulator binding studies.</title>
        <authorList>
            <person name="Goris T."/>
            <person name="Esken J."/>
            <person name="Gadkari J."/>
            <person name="Bischler T."/>
            <person name="Foerstner K."/>
            <person name="Sharma C.M."/>
            <person name="Diekert G."/>
            <person name="Schubert T."/>
        </authorList>
    </citation>
    <scope>NUCLEOTIDE SEQUENCE [LARGE SCALE GENOMIC DNA]</scope>
    <source>
        <strain evidence="4">N</strain>
    </source>
</reference>
<dbReference type="Pfam" id="PF13458">
    <property type="entry name" value="Peripla_BP_6"/>
    <property type="match status" value="1"/>
</dbReference>
<evidence type="ECO:0000313" key="4">
    <source>
        <dbReference type="EMBL" id="QEH04954.1"/>
    </source>
</evidence>
<feature type="domain" description="Leucine-binding protein" evidence="3">
    <location>
        <begin position="30"/>
        <end position="346"/>
    </location>
</feature>
<gene>
    <name evidence="4" type="ORF">SMN_0165</name>
</gene>
<accession>A0ABX5YXH5</accession>
<protein>
    <submittedName>
        <fullName evidence="4">Periplasmic leucine/isoleucine/valine-binding protein</fullName>
    </submittedName>
</protein>
<dbReference type="SUPFAM" id="SSF53822">
    <property type="entry name" value="Periplasmic binding protein-like I"/>
    <property type="match status" value="1"/>
</dbReference>
<evidence type="ECO:0000313" key="5">
    <source>
        <dbReference type="Proteomes" id="UP000323483"/>
    </source>
</evidence>
<sequence length="387" mass="43664">MRKFVGVILVVLTLLLPYYFSNTKFEGNVIRLGMSGPFSGGLNSVGNQFLLGAEIYLQNLNDQGGIYGRKIEIVAKDDRYEPKIAIENVHELIEKEKVFALFGIIGTPVIEEVFPIAIEKRIPFVGAYSGAEFLRNPPNPIVLNARAGDLDEIEKLVQHYADDLKYKRFALFYQNDSFGRAGLKGVKTALSKRNLVLVGEGSYKRNTLSVGNALYEIELCNPEVILMIGSTNPTAEFIKRARKSTKIRQEVQFGLFSFVEPKPLIDLLHGQGKGITFAQVVPSPWTSEVDEVENYRLLMRTYYPKEALGHVSLEGYFAARMITEVFKSLGRDFTKEEFIKALGNFSKTLDETAVSKNRDERCKCLHRVHLSEYVDDDFYSVGKSDEQ</sequence>
<evidence type="ECO:0000259" key="3">
    <source>
        <dbReference type="Pfam" id="PF13458"/>
    </source>
</evidence>
<dbReference type="Proteomes" id="UP000323483">
    <property type="component" value="Chromosome"/>
</dbReference>
<dbReference type="EMBL" id="CP042966">
    <property type="protein sequence ID" value="QEH04954.1"/>
    <property type="molecule type" value="Genomic_DNA"/>
</dbReference>
<evidence type="ECO:0000256" key="2">
    <source>
        <dbReference type="ARBA" id="ARBA00022729"/>
    </source>
</evidence>
<dbReference type="CDD" id="cd19978">
    <property type="entry name" value="PBP1_ABC_ligand_binding-like"/>
    <property type="match status" value="1"/>
</dbReference>
<dbReference type="Gene3D" id="3.40.50.2300">
    <property type="match status" value="2"/>
</dbReference>
<name>A0ABX5YXH5_SULMU</name>
<evidence type="ECO:0000256" key="1">
    <source>
        <dbReference type="ARBA" id="ARBA00010062"/>
    </source>
</evidence>
<keyword evidence="2" id="KW-0732">Signal</keyword>
<dbReference type="InterPro" id="IPR028082">
    <property type="entry name" value="Peripla_BP_I"/>
</dbReference>
<dbReference type="PANTHER" id="PTHR47235">
    <property type="entry name" value="BLR6548 PROTEIN"/>
    <property type="match status" value="1"/>
</dbReference>
<organism evidence="4 5">
    <name type="scientific">Sulfurospirillum multivorans</name>
    <name type="common">Dehalospirillum multivorans</name>
    <dbReference type="NCBI Taxonomy" id="66821"/>
    <lineage>
        <taxon>Bacteria</taxon>
        <taxon>Pseudomonadati</taxon>
        <taxon>Campylobacterota</taxon>
        <taxon>Epsilonproteobacteria</taxon>
        <taxon>Campylobacterales</taxon>
        <taxon>Sulfurospirillaceae</taxon>
        <taxon>Sulfurospirillum</taxon>
    </lineage>
</organism>
<comment type="similarity">
    <text evidence="1">Belongs to the leucine-binding protein family.</text>
</comment>
<keyword evidence="5" id="KW-1185">Reference proteome</keyword>